<evidence type="ECO:0000256" key="3">
    <source>
        <dbReference type="ARBA" id="ARBA00022989"/>
    </source>
</evidence>
<keyword evidence="6" id="KW-0808">Transferase</keyword>
<keyword evidence="6" id="KW-0489">Methyltransferase</keyword>
<dbReference type="InterPro" id="IPR007318">
    <property type="entry name" value="Phopholipid_MeTrfase"/>
</dbReference>
<dbReference type="GO" id="GO:0012505">
    <property type="term" value="C:endomembrane system"/>
    <property type="evidence" value="ECO:0007669"/>
    <property type="project" value="UniProtKB-SubCell"/>
</dbReference>
<comment type="caution">
    <text evidence="6">The sequence shown here is derived from an EMBL/GenBank/DDBJ whole genome shotgun (WGS) entry which is preliminary data.</text>
</comment>
<feature type="transmembrane region" description="Helical" evidence="5">
    <location>
        <begin position="46"/>
        <end position="70"/>
    </location>
</feature>
<gene>
    <name evidence="6" type="ORF">E1292_18640</name>
</gene>
<accession>A0A4R4VQW1</accession>
<dbReference type="Gene3D" id="1.20.120.1630">
    <property type="match status" value="1"/>
</dbReference>
<dbReference type="GO" id="GO:0008168">
    <property type="term" value="F:methyltransferase activity"/>
    <property type="evidence" value="ECO:0007669"/>
    <property type="project" value="UniProtKB-KW"/>
</dbReference>
<name>A0A4R4VQW1_9ACTN</name>
<evidence type="ECO:0000313" key="7">
    <source>
        <dbReference type="Proteomes" id="UP000295258"/>
    </source>
</evidence>
<evidence type="ECO:0000256" key="5">
    <source>
        <dbReference type="SAM" id="Phobius"/>
    </source>
</evidence>
<sequence length="168" mass="18430">MRRSPAAVVSSLFLAAGPGTVAGLVPYWINGWRVHDPFPGAAMLPIRVLGAVLVLAGGVVVVGAFLEFVVEGWGTPIPVAAPDRLVVGGFYRYVRNPMYVAILAAIIGQAMVFGDPGLLVYAAVVAIPVVAFVRWYEEPELRRRFGAEYEDYRSHVPGWWPRLHPYQR</sequence>
<dbReference type="GO" id="GO:0032259">
    <property type="term" value="P:methylation"/>
    <property type="evidence" value="ECO:0007669"/>
    <property type="project" value="UniProtKB-KW"/>
</dbReference>
<reference evidence="6 7" key="1">
    <citation type="submission" date="2019-03" db="EMBL/GenBank/DDBJ databases">
        <title>Draft genome sequences of novel Actinobacteria.</title>
        <authorList>
            <person name="Sahin N."/>
            <person name="Ay H."/>
            <person name="Saygin H."/>
        </authorList>
    </citation>
    <scope>NUCLEOTIDE SEQUENCE [LARGE SCALE GENOMIC DNA]</scope>
    <source>
        <strain evidence="6 7">KC310</strain>
    </source>
</reference>
<comment type="subcellular location">
    <subcellularLocation>
        <location evidence="1">Endomembrane system</location>
        <topology evidence="1">Multi-pass membrane protein</topology>
    </subcellularLocation>
</comment>
<organism evidence="6 7">
    <name type="scientific">Nonomuraea deserti</name>
    <dbReference type="NCBI Taxonomy" id="1848322"/>
    <lineage>
        <taxon>Bacteria</taxon>
        <taxon>Bacillati</taxon>
        <taxon>Actinomycetota</taxon>
        <taxon>Actinomycetes</taxon>
        <taxon>Streptosporangiales</taxon>
        <taxon>Streptosporangiaceae</taxon>
        <taxon>Nonomuraea</taxon>
    </lineage>
</organism>
<evidence type="ECO:0000256" key="1">
    <source>
        <dbReference type="ARBA" id="ARBA00004127"/>
    </source>
</evidence>
<protein>
    <submittedName>
        <fullName evidence="6">Isoprenylcysteine carboxylmethyltransferase family protein</fullName>
    </submittedName>
</protein>
<dbReference type="EMBL" id="SMKO01000044">
    <property type="protein sequence ID" value="TDD04695.1"/>
    <property type="molecule type" value="Genomic_DNA"/>
</dbReference>
<evidence type="ECO:0000313" key="6">
    <source>
        <dbReference type="EMBL" id="TDD04695.1"/>
    </source>
</evidence>
<evidence type="ECO:0000256" key="2">
    <source>
        <dbReference type="ARBA" id="ARBA00022692"/>
    </source>
</evidence>
<dbReference type="Proteomes" id="UP000295258">
    <property type="component" value="Unassembled WGS sequence"/>
</dbReference>
<proteinExistence type="predicted"/>
<dbReference type="RefSeq" id="WP_132596486.1">
    <property type="nucleotide sequence ID" value="NZ_SMKO01000044.1"/>
</dbReference>
<dbReference type="AlphaFoldDB" id="A0A4R4VQW1"/>
<keyword evidence="2 5" id="KW-0812">Transmembrane</keyword>
<feature type="transmembrane region" description="Helical" evidence="5">
    <location>
        <begin position="90"/>
        <end position="112"/>
    </location>
</feature>
<feature type="transmembrane region" description="Helical" evidence="5">
    <location>
        <begin position="118"/>
        <end position="136"/>
    </location>
</feature>
<keyword evidence="7" id="KW-1185">Reference proteome</keyword>
<dbReference type="Pfam" id="PF04191">
    <property type="entry name" value="PEMT"/>
    <property type="match status" value="1"/>
</dbReference>
<keyword evidence="4 5" id="KW-0472">Membrane</keyword>
<evidence type="ECO:0000256" key="4">
    <source>
        <dbReference type="ARBA" id="ARBA00023136"/>
    </source>
</evidence>
<keyword evidence="3 5" id="KW-1133">Transmembrane helix</keyword>